<accession>A0A8T1L0V0</accession>
<evidence type="ECO:0000313" key="3">
    <source>
        <dbReference type="EMBL" id="KAG2895666.1"/>
    </source>
</evidence>
<dbReference type="InterPro" id="IPR002048">
    <property type="entry name" value="EF_hand_dom"/>
</dbReference>
<dbReference type="SUPFAM" id="SSF47473">
    <property type="entry name" value="EF-hand"/>
    <property type="match status" value="1"/>
</dbReference>
<dbReference type="EMBL" id="RCMI01000861">
    <property type="protein sequence ID" value="KAG2895666.1"/>
    <property type="molecule type" value="Genomic_DNA"/>
</dbReference>
<feature type="compositionally biased region" description="Polar residues" evidence="1">
    <location>
        <begin position="341"/>
        <end position="356"/>
    </location>
</feature>
<keyword evidence="2" id="KW-0732">Signal</keyword>
<gene>
    <name evidence="3" type="ORF">PC115_g17718</name>
</gene>
<dbReference type="PROSITE" id="PS50222">
    <property type="entry name" value="EF_HAND_2"/>
    <property type="match status" value="1"/>
</dbReference>
<feature type="compositionally biased region" description="Acidic residues" evidence="1">
    <location>
        <begin position="328"/>
        <end position="339"/>
    </location>
</feature>
<dbReference type="InterPro" id="IPR011992">
    <property type="entry name" value="EF-hand-dom_pair"/>
</dbReference>
<dbReference type="Gene3D" id="1.10.238.10">
    <property type="entry name" value="EF-hand"/>
    <property type="match status" value="1"/>
</dbReference>
<feature type="signal peptide" evidence="2">
    <location>
        <begin position="1"/>
        <end position="15"/>
    </location>
</feature>
<evidence type="ECO:0000256" key="2">
    <source>
        <dbReference type="SAM" id="SignalP"/>
    </source>
</evidence>
<feature type="region of interest" description="Disordered" evidence="1">
    <location>
        <begin position="252"/>
        <end position="356"/>
    </location>
</feature>
<reference evidence="3" key="1">
    <citation type="submission" date="2018-10" db="EMBL/GenBank/DDBJ databases">
        <title>Effector identification in a new, highly contiguous assembly of the strawberry crown rot pathogen Phytophthora cactorum.</title>
        <authorList>
            <person name="Armitage A.D."/>
            <person name="Nellist C.F."/>
            <person name="Bates H."/>
            <person name="Vickerstaff R.J."/>
            <person name="Harrison R.J."/>
        </authorList>
    </citation>
    <scope>NUCLEOTIDE SEQUENCE</scope>
    <source>
        <strain evidence="3">4032</strain>
    </source>
</reference>
<sequence>MMVTRMALCVSPLLAARHDCHWTYAPAMRCLATGHWRCALSFLATGHLSFRRVGASREERRRSSLVSTIDAQGWILCRPRSRPHGDGAVTADQACRMFALLGLDVNTAQVRELGEVYLNEFIKIVDSHVQVPPFVASEVPDAVEATAQEGNVPTQQILDPSVEEAERKLRDEKTLDDEWKLLDTYRRGRVSMQELRLFLANCHSTLSLDDTERFLETYGNTLENDGAEELELTKEGFIKFRREYTSKIISLSDYDSSSDDDEGDLVGNAGTKEQQAPDDSAPSKANPAANHTVSKRLQSRHAERGPSDNSSDHILSSREHELVVNPDELVESDESDEEAATNNQNMLPMAVTQQSK</sequence>
<dbReference type="GO" id="GO:0005509">
    <property type="term" value="F:calcium ion binding"/>
    <property type="evidence" value="ECO:0007669"/>
    <property type="project" value="InterPro"/>
</dbReference>
<dbReference type="VEuPathDB" id="FungiDB:PC110_g19028"/>
<protein>
    <submittedName>
        <fullName evidence="3">Uncharacterized protein</fullName>
    </submittedName>
</protein>
<feature type="chain" id="PRO_5043546093" evidence="2">
    <location>
        <begin position="16"/>
        <end position="356"/>
    </location>
</feature>
<dbReference type="AlphaFoldDB" id="A0A8T1L0V0"/>
<evidence type="ECO:0000256" key="1">
    <source>
        <dbReference type="SAM" id="MobiDB-lite"/>
    </source>
</evidence>
<comment type="caution">
    <text evidence="3">The sequence shown here is derived from an EMBL/GenBank/DDBJ whole genome shotgun (WGS) entry which is preliminary data.</text>
</comment>
<proteinExistence type="predicted"/>
<name>A0A8T1L0V0_9STRA</name>
<dbReference type="Proteomes" id="UP000774804">
    <property type="component" value="Unassembled WGS sequence"/>
</dbReference>
<organism evidence="3 4">
    <name type="scientific">Phytophthora cactorum</name>
    <dbReference type="NCBI Taxonomy" id="29920"/>
    <lineage>
        <taxon>Eukaryota</taxon>
        <taxon>Sar</taxon>
        <taxon>Stramenopiles</taxon>
        <taxon>Oomycota</taxon>
        <taxon>Peronosporomycetes</taxon>
        <taxon>Peronosporales</taxon>
        <taxon>Peronosporaceae</taxon>
        <taxon>Phytophthora</taxon>
    </lineage>
</organism>
<evidence type="ECO:0000313" key="4">
    <source>
        <dbReference type="Proteomes" id="UP000774804"/>
    </source>
</evidence>